<feature type="domain" description="LysM" evidence="2">
    <location>
        <begin position="110"/>
        <end position="153"/>
    </location>
</feature>
<feature type="domain" description="GH18" evidence="3">
    <location>
        <begin position="152"/>
        <end position="486"/>
    </location>
</feature>
<evidence type="ECO:0000256" key="1">
    <source>
        <dbReference type="ARBA" id="ARBA00023295"/>
    </source>
</evidence>
<dbReference type="Proteomes" id="UP001319060">
    <property type="component" value="Unassembled WGS sequence"/>
</dbReference>
<dbReference type="InterPro" id="IPR018392">
    <property type="entry name" value="LysM"/>
</dbReference>
<dbReference type="EMBL" id="JAFHKS010000042">
    <property type="protein sequence ID" value="MBN3544488.1"/>
    <property type="molecule type" value="Genomic_DNA"/>
</dbReference>
<organism evidence="4 5">
    <name type="scientific">Fictibacillus barbaricus</name>
    <dbReference type="NCBI Taxonomy" id="182136"/>
    <lineage>
        <taxon>Bacteria</taxon>
        <taxon>Bacillati</taxon>
        <taxon>Bacillota</taxon>
        <taxon>Bacilli</taxon>
        <taxon>Bacillales</taxon>
        <taxon>Fictibacillaceae</taxon>
        <taxon>Fictibacillus</taxon>
    </lineage>
</organism>
<dbReference type="InterPro" id="IPR017853">
    <property type="entry name" value="GH"/>
</dbReference>
<dbReference type="PANTHER" id="PTHR46066">
    <property type="entry name" value="CHITINASE DOMAIN-CONTAINING PROTEIN 1 FAMILY MEMBER"/>
    <property type="match status" value="1"/>
</dbReference>
<dbReference type="Pfam" id="PF00704">
    <property type="entry name" value="Glyco_hydro_18"/>
    <property type="match status" value="1"/>
</dbReference>
<dbReference type="SMART" id="SM00257">
    <property type="entry name" value="LysM"/>
    <property type="match status" value="2"/>
</dbReference>
<name>A0ABS2Z8L0_9BACL</name>
<proteinExistence type="predicted"/>
<dbReference type="PROSITE" id="PS51910">
    <property type="entry name" value="GH18_2"/>
    <property type="match status" value="1"/>
</dbReference>
<gene>
    <name evidence="4" type="ORF">JYA64_04245</name>
</gene>
<evidence type="ECO:0000259" key="3">
    <source>
        <dbReference type="PROSITE" id="PS51910"/>
    </source>
</evidence>
<dbReference type="PANTHER" id="PTHR46066:SF2">
    <property type="entry name" value="CHITINASE DOMAIN-CONTAINING PROTEIN 1"/>
    <property type="match status" value="1"/>
</dbReference>
<dbReference type="PROSITE" id="PS51782">
    <property type="entry name" value="LYSM"/>
    <property type="match status" value="2"/>
</dbReference>
<dbReference type="InterPro" id="IPR001223">
    <property type="entry name" value="Glyco_hydro18_cat"/>
</dbReference>
<dbReference type="InterPro" id="IPR011583">
    <property type="entry name" value="Chitinase_II/V-like_cat"/>
</dbReference>
<dbReference type="CDD" id="cd00118">
    <property type="entry name" value="LysM"/>
    <property type="match status" value="2"/>
</dbReference>
<evidence type="ECO:0000313" key="5">
    <source>
        <dbReference type="Proteomes" id="UP001319060"/>
    </source>
</evidence>
<keyword evidence="1" id="KW-0378">Hydrolase</keyword>
<accession>A0ABS2Z8L0</accession>
<dbReference type="Gene3D" id="3.10.50.10">
    <property type="match status" value="1"/>
</dbReference>
<dbReference type="SUPFAM" id="SSF51445">
    <property type="entry name" value="(Trans)glycosidases"/>
    <property type="match status" value="1"/>
</dbReference>
<dbReference type="Gene3D" id="3.20.20.80">
    <property type="entry name" value="Glycosidases"/>
    <property type="match status" value="1"/>
</dbReference>
<dbReference type="Pfam" id="PF01476">
    <property type="entry name" value="LysM"/>
    <property type="match status" value="2"/>
</dbReference>
<evidence type="ECO:0000259" key="2">
    <source>
        <dbReference type="PROSITE" id="PS51782"/>
    </source>
</evidence>
<keyword evidence="5" id="KW-1185">Reference proteome</keyword>
<dbReference type="SUPFAM" id="SSF54106">
    <property type="entry name" value="LysM domain"/>
    <property type="match status" value="2"/>
</dbReference>
<dbReference type="InterPro" id="IPR036779">
    <property type="entry name" value="LysM_dom_sf"/>
</dbReference>
<keyword evidence="1" id="KW-0326">Glycosidase</keyword>
<reference evidence="4 5" key="1">
    <citation type="submission" date="2021-01" db="EMBL/GenBank/DDBJ databases">
        <title>Genome Sequencing of Type Strains.</title>
        <authorList>
            <person name="Lemaire J.F."/>
            <person name="Inderbitzin P."/>
            <person name="Collins S.B."/>
            <person name="Wespe N."/>
            <person name="Knight-Connoni V."/>
        </authorList>
    </citation>
    <scope>NUCLEOTIDE SEQUENCE [LARGE SCALE GENOMIC DNA]</scope>
    <source>
        <strain evidence="4 5">DSM 14730</strain>
    </source>
</reference>
<protein>
    <submittedName>
        <fullName evidence="4">LysM peptidoglycan-binding domain-containing protein</fullName>
    </submittedName>
</protein>
<dbReference type="InterPro" id="IPR029070">
    <property type="entry name" value="Chitinase_insertion_sf"/>
</dbReference>
<dbReference type="SMART" id="SM00636">
    <property type="entry name" value="Glyco_18"/>
    <property type="match status" value="1"/>
</dbReference>
<feature type="domain" description="LysM" evidence="2">
    <location>
        <begin position="62"/>
        <end position="105"/>
    </location>
</feature>
<sequence length="486" mass="54942">MLLFVCQSKQTYGAGAISVGTVSVNKTSVLTSPHSYSKVVGTLSQSEAYPVLNSREAPEGKRIHTVSTGDTLYLVARHYGVRADELKKINHVIGSRLYVGQQLIIPQEFVNHTIQKTDSLWKIARAHHVSMESLINHNELNAIVLRPGTYLKIPEGYFLLQLLGNKTGWVQKSNLEVKNVNRFNLGWKYNGTRDMYQKQLHISGLDVVSPRWFTLSNKELVSIDEDKDYAAAAAKAGKQVWPLFGNKFDPELTDDVLSDLGNRQKVIQTIKTSLIQTKSQGINVDFENIDPKNKQDYVLFIQELKEALRPSGLVVSVDVSRENADPFWSGSLDRKGLGQAADYVIMMGYDEHWASSPKAGSVASLPWTRVGIQLLMNEVPAHKIILGVPFYTREWITDLNGKVRSIDRTIIETEKVVQEKGLTKKWDSETFQNYVEFTENGEKHQIWLEDETSLNLRYDLVKDYNLRGTAAWYVGGAPEEIWQNLK</sequence>
<dbReference type="Gene3D" id="3.10.350.10">
    <property type="entry name" value="LysM domain"/>
    <property type="match status" value="2"/>
</dbReference>
<evidence type="ECO:0000313" key="4">
    <source>
        <dbReference type="EMBL" id="MBN3544488.1"/>
    </source>
</evidence>
<comment type="caution">
    <text evidence="4">The sequence shown here is derived from an EMBL/GenBank/DDBJ whole genome shotgun (WGS) entry which is preliminary data.</text>
</comment>